<keyword evidence="9 11" id="KW-1133">Transmembrane helix</keyword>
<keyword evidence="6" id="KW-0547">Nucleotide-binding</keyword>
<dbReference type="InterPro" id="IPR044726">
    <property type="entry name" value="ABCC_6TM_D2"/>
</dbReference>
<dbReference type="InterPro" id="IPR044746">
    <property type="entry name" value="ABCC_6TM_D1"/>
</dbReference>
<feature type="transmembrane region" description="Helical" evidence="11">
    <location>
        <begin position="950"/>
        <end position="976"/>
    </location>
</feature>
<dbReference type="InterPro" id="IPR050173">
    <property type="entry name" value="ABC_transporter_C-like"/>
</dbReference>
<protein>
    <submittedName>
        <fullName evidence="14">Uncharacterized protein</fullName>
    </submittedName>
</protein>
<dbReference type="InterPro" id="IPR027417">
    <property type="entry name" value="P-loop_NTPase"/>
</dbReference>
<evidence type="ECO:0000256" key="7">
    <source>
        <dbReference type="ARBA" id="ARBA00022840"/>
    </source>
</evidence>
<dbReference type="Gene3D" id="3.40.50.300">
    <property type="entry name" value="P-loop containing nucleotide triphosphate hydrolases"/>
    <property type="match status" value="2"/>
</dbReference>
<dbReference type="GO" id="GO:0016020">
    <property type="term" value="C:membrane"/>
    <property type="evidence" value="ECO:0007669"/>
    <property type="project" value="UniProtKB-SubCell"/>
</dbReference>
<evidence type="ECO:0000256" key="3">
    <source>
        <dbReference type="ARBA" id="ARBA00022448"/>
    </source>
</evidence>
<dbReference type="InterPro" id="IPR017871">
    <property type="entry name" value="ABC_transporter-like_CS"/>
</dbReference>
<feature type="domain" description="ABC transmembrane type-1" evidence="13">
    <location>
        <begin position="911"/>
        <end position="1205"/>
    </location>
</feature>
<dbReference type="InParanoid" id="A0A2G5EQ94"/>
<dbReference type="STRING" id="218851.A0A2G5EQ94"/>
<dbReference type="InterPro" id="IPR003439">
    <property type="entry name" value="ABC_transporter-like_ATP-bd"/>
</dbReference>
<feature type="transmembrane region" description="Helical" evidence="11">
    <location>
        <begin position="12"/>
        <end position="34"/>
    </location>
</feature>
<dbReference type="PROSITE" id="PS00211">
    <property type="entry name" value="ABC_TRANSPORTER_1"/>
    <property type="match status" value="1"/>
</dbReference>
<evidence type="ECO:0000256" key="6">
    <source>
        <dbReference type="ARBA" id="ARBA00022741"/>
    </source>
</evidence>
<evidence type="ECO:0000256" key="4">
    <source>
        <dbReference type="ARBA" id="ARBA00022692"/>
    </source>
</evidence>
<dbReference type="CDD" id="cd18580">
    <property type="entry name" value="ABC_6TM_ABCC_D2"/>
    <property type="match status" value="1"/>
</dbReference>
<feature type="domain" description="ABC transporter" evidence="12">
    <location>
        <begin position="1164"/>
        <end position="1374"/>
    </location>
</feature>
<dbReference type="PROSITE" id="PS50929">
    <property type="entry name" value="ABC_TM1F"/>
    <property type="match status" value="2"/>
</dbReference>
<dbReference type="PANTHER" id="PTHR24223:SF181">
    <property type="entry name" value="ABC TRANSPORTER C FAMILY MEMBER 3"/>
    <property type="match status" value="1"/>
</dbReference>
<dbReference type="Gene3D" id="1.20.1560.10">
    <property type="entry name" value="ABC transporter type 1, transmembrane domain"/>
    <property type="match status" value="2"/>
</dbReference>
<dbReference type="CDD" id="cd03250">
    <property type="entry name" value="ABCC_MRP_domain1"/>
    <property type="match status" value="1"/>
</dbReference>
<dbReference type="OrthoDB" id="6500128at2759"/>
<dbReference type="PANTHER" id="PTHR24223">
    <property type="entry name" value="ATP-BINDING CASSETTE SUB-FAMILY C"/>
    <property type="match status" value="1"/>
</dbReference>
<organism evidence="14 15">
    <name type="scientific">Aquilegia coerulea</name>
    <name type="common">Rocky mountain columbine</name>
    <dbReference type="NCBI Taxonomy" id="218851"/>
    <lineage>
        <taxon>Eukaryota</taxon>
        <taxon>Viridiplantae</taxon>
        <taxon>Streptophyta</taxon>
        <taxon>Embryophyta</taxon>
        <taxon>Tracheophyta</taxon>
        <taxon>Spermatophyta</taxon>
        <taxon>Magnoliopsida</taxon>
        <taxon>Ranunculales</taxon>
        <taxon>Ranunculaceae</taxon>
        <taxon>Thalictroideae</taxon>
        <taxon>Aquilegia</taxon>
    </lineage>
</organism>
<feature type="transmembrane region" description="Helical" evidence="11">
    <location>
        <begin position="101"/>
        <end position="117"/>
    </location>
</feature>
<dbReference type="Pfam" id="PF00005">
    <property type="entry name" value="ABC_tran"/>
    <property type="match status" value="2"/>
</dbReference>
<keyword evidence="5" id="KW-0677">Repeat</keyword>
<evidence type="ECO:0000256" key="2">
    <source>
        <dbReference type="ARBA" id="ARBA00009726"/>
    </source>
</evidence>
<keyword evidence="4 11" id="KW-0812">Transmembrane</keyword>
<feature type="transmembrane region" description="Helical" evidence="11">
    <location>
        <begin position="129"/>
        <end position="151"/>
    </location>
</feature>
<dbReference type="SUPFAM" id="SSF90123">
    <property type="entry name" value="ABC transporter transmembrane region"/>
    <property type="match status" value="2"/>
</dbReference>
<dbReference type="GO" id="GO:0005524">
    <property type="term" value="F:ATP binding"/>
    <property type="evidence" value="ECO:0007669"/>
    <property type="project" value="UniProtKB-KW"/>
</dbReference>
<feature type="transmembrane region" description="Helical" evidence="11">
    <location>
        <begin position="1149"/>
        <end position="1170"/>
    </location>
</feature>
<feature type="transmembrane region" description="Helical" evidence="11">
    <location>
        <begin position="1021"/>
        <end position="1040"/>
    </location>
</feature>
<comment type="similarity">
    <text evidence="2">Belongs to the ABC transporter superfamily. ABCC family. Conjugate transporter (TC 3.A.1.208) subfamily.</text>
</comment>
<feature type="transmembrane region" description="Helical" evidence="11">
    <location>
        <begin position="157"/>
        <end position="176"/>
    </location>
</feature>
<dbReference type="SMART" id="SM00382">
    <property type="entry name" value="AAA"/>
    <property type="match status" value="1"/>
</dbReference>
<dbReference type="PROSITE" id="PS50893">
    <property type="entry name" value="ABC_TRANSPORTER_2"/>
    <property type="match status" value="2"/>
</dbReference>
<dbReference type="InterPro" id="IPR036640">
    <property type="entry name" value="ABC1_TM_sf"/>
</dbReference>
<reference evidence="14 15" key="1">
    <citation type="submission" date="2017-09" db="EMBL/GenBank/DDBJ databases">
        <title>WGS assembly of Aquilegia coerulea Goldsmith.</title>
        <authorList>
            <person name="Hodges S."/>
            <person name="Kramer E."/>
            <person name="Nordborg M."/>
            <person name="Tomkins J."/>
            <person name="Borevitz J."/>
            <person name="Derieg N."/>
            <person name="Yan J."/>
            <person name="Mihaltcheva S."/>
            <person name="Hayes R.D."/>
            <person name="Rokhsar D."/>
        </authorList>
    </citation>
    <scope>NUCLEOTIDE SEQUENCE [LARGE SCALE GENOMIC DNA]</scope>
    <source>
        <strain evidence="15">cv. Goldsmith</strain>
    </source>
</reference>
<feature type="domain" description="ABC transporter" evidence="12">
    <location>
        <begin position="597"/>
        <end position="821"/>
    </location>
</feature>
<dbReference type="CDD" id="cd18579">
    <property type="entry name" value="ABC_6TM_ABCC_D1"/>
    <property type="match status" value="1"/>
</dbReference>
<evidence type="ECO:0000313" key="14">
    <source>
        <dbReference type="EMBL" id="PIA57915.1"/>
    </source>
</evidence>
<dbReference type="Pfam" id="PF00664">
    <property type="entry name" value="ABC_membrane"/>
    <property type="match status" value="2"/>
</dbReference>
<keyword evidence="8" id="KW-1278">Translocase</keyword>
<dbReference type="FunFam" id="1.20.1560.10:FF:000003">
    <property type="entry name" value="ABC transporter C family member 10"/>
    <property type="match status" value="1"/>
</dbReference>
<feature type="transmembrane region" description="Helical" evidence="11">
    <location>
        <begin position="500"/>
        <end position="531"/>
    </location>
</feature>
<accession>A0A2G5EQ94</accession>
<feature type="transmembrane region" description="Helical" evidence="11">
    <location>
        <begin position="1046"/>
        <end position="1065"/>
    </location>
</feature>
<evidence type="ECO:0000256" key="8">
    <source>
        <dbReference type="ARBA" id="ARBA00022967"/>
    </source>
</evidence>
<evidence type="ECO:0000259" key="13">
    <source>
        <dbReference type="PROSITE" id="PS50929"/>
    </source>
</evidence>
<comment type="subcellular location">
    <subcellularLocation>
        <location evidence="1">Membrane</location>
        <topology evidence="1">Multi-pass membrane protein</topology>
    </subcellularLocation>
</comment>
<evidence type="ECO:0000256" key="9">
    <source>
        <dbReference type="ARBA" id="ARBA00022989"/>
    </source>
</evidence>
<evidence type="ECO:0000256" key="5">
    <source>
        <dbReference type="ARBA" id="ARBA00022737"/>
    </source>
</evidence>
<evidence type="ECO:0000313" key="15">
    <source>
        <dbReference type="Proteomes" id="UP000230069"/>
    </source>
</evidence>
<keyword evidence="10 11" id="KW-0472">Membrane</keyword>
<feature type="transmembrane region" description="Helical" evidence="11">
    <location>
        <begin position="896"/>
        <end position="919"/>
    </location>
</feature>
<keyword evidence="7" id="KW-0067">ATP-binding</keyword>
<feature type="transmembrane region" description="Helical" evidence="11">
    <location>
        <begin position="59"/>
        <end position="81"/>
    </location>
</feature>
<feature type="transmembrane region" description="Helical" evidence="11">
    <location>
        <begin position="422"/>
        <end position="441"/>
    </location>
</feature>
<keyword evidence="3" id="KW-0813">Transport</keyword>
<evidence type="ECO:0000256" key="1">
    <source>
        <dbReference type="ARBA" id="ARBA00004141"/>
    </source>
</evidence>
<sequence length="1382" mass="154837">MYSYTDFLLNPVFKHGLSAVSHIVLLLVLLVCWVRRKLNNLNNPENSFGRRLLQHYKPFVFSCWGVSLFNLLLCVSNYMYWHLEGWSDEDLMTQFDLVVRTLAWVGISSYLYFHFSNSSEFNFPFSLKIWWGFFFLMSCSFSVIDIVLYWKYHFLPIHFWVPDVLFVVVGVFFSFAESRGSKKDEETLLQQPLLSSTSDSINIGLREDIKGENSCPLSTATFFSILTFSWMSPLLALGNEKTINLEDVPQLSRDDSVKVIFPIFRNKFDSYESKKGEVSSLQLAKALLFSTRAEILWTALLTLLHTCASYVGPYLINSFVRFLNSPQKSKNNGYILMFEFIFSSIVQGLSERQASFGLTRVGIRVHAALVAGIYGKLQTLSSQSRQVHSSGEVINLMAVDAGSVIPLQIVLALFILYTNLKLASVAAFLATIILMLVNFPVGKYQNDLQVKLMKSKDQRMKTTSEILRNMKILKLQGWEMKFLSKIVALRENEEGWLRKFLYTSAISTSIFNAGPALISIATFGACILMGFPLESGNILSALATFRILKDAIFILPRTISMLTQTKVSLDRISSFLSLDDRQPDMIEQLPSSEKVVIEVKNGNFTWGSSFSSSPTLKNLNFQVFCGMRVGVCGTVGSGKSSLLSCILGEITKVSGNIRSNGTKAYVAQSPWIQSGKVQENILFGKEMDRDRYERVLEACSLKKDLTMLSFGDQTVIGERGINLSGGQKQRIQIARAIYQDTDIYLFDYPFSALDAHTGMHVYKECLLGFLFSKTVIYTTNQVEYLPSADLILVVKDGSIIQSGIYSEILASGTDFEELVGAHNKAMLGHTKSGTERDGLATETVRNVDHEHGITGADESQIQHNSTNAEKETVLETQAQIVQEEEREKGRAGIGVYWNYITTAYGGALVPFILIAQILYQSLQIASNYWISWATPVSKDAKSPVEASTLIFVYIALVFGSCICVFMRATIVVTAGYKTATVLFERMHLCIFRAPMSFFDATPSGSILTRASSDQNDVDWNIPVYMWGFAITIITVLGAIFVMAWAAWQVCAIFIPVIVACFWYQLSFRMFKIYTMVFQKYYIAAARELVRLAGVCNAPLKQHFTESISGLTTIRSFAQEKRFTNTNMKLVDSCSRPEFYSIGGMSWLGFHLDMLSCITFGLSLIFIISIPEGLLNPVIAGLAVTYGLNLNMLQAFLIWLLGILESKIISVERILQCTRIPNEPPLVIEAHRPNPSWPSHGEVAILNLQALDKCQLGDEVRKKEGKLDSPVTENGENWSMGQRQLVCLGRVVLKRGKILVLDEATSSVDTATDNLMQKTLKQHFSESTVITIAHRITSVLDSNMVLVLDNGQLVEYNSPSKLLKNKSSSFAKLVNEQVKASRM</sequence>
<dbReference type="GO" id="GO:0140359">
    <property type="term" value="F:ABC-type transporter activity"/>
    <property type="evidence" value="ECO:0007669"/>
    <property type="project" value="InterPro"/>
</dbReference>
<dbReference type="SUPFAM" id="SSF52540">
    <property type="entry name" value="P-loop containing nucleoside triphosphate hydrolases"/>
    <property type="match status" value="2"/>
</dbReference>
<feature type="transmembrane region" description="Helical" evidence="11">
    <location>
        <begin position="295"/>
        <end position="313"/>
    </location>
</feature>
<feature type="transmembrane region" description="Helical" evidence="11">
    <location>
        <begin position="393"/>
        <end position="416"/>
    </location>
</feature>
<gene>
    <name evidence="14" type="ORF">AQUCO_00500080v1</name>
</gene>
<dbReference type="FunFam" id="1.20.1560.10:FF:000002">
    <property type="entry name" value="ABC transporter C family member 5"/>
    <property type="match status" value="1"/>
</dbReference>
<dbReference type="FunFam" id="3.40.50.300:FF:000508">
    <property type="entry name" value="ABC transporter C family member 5"/>
    <property type="match status" value="1"/>
</dbReference>
<proteinExistence type="inferred from homology"/>
<evidence type="ECO:0000256" key="11">
    <source>
        <dbReference type="SAM" id="Phobius"/>
    </source>
</evidence>
<feature type="transmembrane region" description="Helical" evidence="11">
    <location>
        <begin position="1182"/>
        <end position="1203"/>
    </location>
</feature>
<dbReference type="EMBL" id="KZ305022">
    <property type="protein sequence ID" value="PIA57915.1"/>
    <property type="molecule type" value="Genomic_DNA"/>
</dbReference>
<dbReference type="InterPro" id="IPR011527">
    <property type="entry name" value="ABC1_TM_dom"/>
</dbReference>
<evidence type="ECO:0000259" key="12">
    <source>
        <dbReference type="PROSITE" id="PS50893"/>
    </source>
</evidence>
<dbReference type="Proteomes" id="UP000230069">
    <property type="component" value="Unassembled WGS sequence"/>
</dbReference>
<keyword evidence="15" id="KW-1185">Reference proteome</keyword>
<evidence type="ECO:0000256" key="10">
    <source>
        <dbReference type="ARBA" id="ARBA00023136"/>
    </source>
</evidence>
<name>A0A2G5EQ94_AQUCA</name>
<dbReference type="InterPro" id="IPR003593">
    <property type="entry name" value="AAA+_ATPase"/>
</dbReference>
<dbReference type="GO" id="GO:0016887">
    <property type="term" value="F:ATP hydrolysis activity"/>
    <property type="evidence" value="ECO:0007669"/>
    <property type="project" value="InterPro"/>
</dbReference>
<feature type="domain" description="ABC transmembrane type-1" evidence="13">
    <location>
        <begin position="296"/>
        <end position="564"/>
    </location>
</feature>